<dbReference type="Pfam" id="PF00561">
    <property type="entry name" value="Abhydrolase_1"/>
    <property type="match status" value="1"/>
</dbReference>
<dbReference type="EMBL" id="BMFV01000027">
    <property type="protein sequence ID" value="GGH85675.1"/>
    <property type="molecule type" value="Genomic_DNA"/>
</dbReference>
<dbReference type="PROSITE" id="PS51257">
    <property type="entry name" value="PROKAR_LIPOPROTEIN"/>
    <property type="match status" value="1"/>
</dbReference>
<feature type="domain" description="AB hydrolase-1" evidence="1">
    <location>
        <begin position="24"/>
        <end position="132"/>
    </location>
</feature>
<dbReference type="InterPro" id="IPR050471">
    <property type="entry name" value="AB_hydrolase"/>
</dbReference>
<reference evidence="2" key="2">
    <citation type="submission" date="2020-09" db="EMBL/GenBank/DDBJ databases">
        <authorList>
            <person name="Sun Q."/>
            <person name="Zhou Y."/>
        </authorList>
    </citation>
    <scope>NUCLEOTIDE SEQUENCE</scope>
    <source>
        <strain evidence="2">CGMCC 1.12777</strain>
    </source>
</reference>
<reference evidence="2" key="1">
    <citation type="journal article" date="2014" name="Int. J. Syst. Evol. Microbiol.">
        <title>Complete genome sequence of Corynebacterium casei LMG S-19264T (=DSM 44701T), isolated from a smear-ripened cheese.</title>
        <authorList>
            <consortium name="US DOE Joint Genome Institute (JGI-PGF)"/>
            <person name="Walter F."/>
            <person name="Albersmeier A."/>
            <person name="Kalinowski J."/>
            <person name="Ruckert C."/>
        </authorList>
    </citation>
    <scope>NUCLEOTIDE SEQUENCE</scope>
    <source>
        <strain evidence="2">CGMCC 1.12777</strain>
    </source>
</reference>
<dbReference type="AlphaFoldDB" id="A0A8J2ZXT3"/>
<proteinExistence type="predicted"/>
<dbReference type="SUPFAM" id="SSF53474">
    <property type="entry name" value="alpha/beta-Hydrolases"/>
    <property type="match status" value="1"/>
</dbReference>
<dbReference type="PANTHER" id="PTHR43433">
    <property type="entry name" value="HYDROLASE, ALPHA/BETA FOLD FAMILY PROTEIN"/>
    <property type="match status" value="1"/>
</dbReference>
<gene>
    <name evidence="2" type="ORF">GCM10007096_31620</name>
</gene>
<protein>
    <submittedName>
        <fullName evidence="2">Hydrolase</fullName>
    </submittedName>
</protein>
<keyword evidence="2" id="KW-0378">Hydrolase</keyword>
<sequence>MAFIKVDIKGNDIELMQKGENGTPIIILTGMGCSYYDWYEVTEQLGHTNRVIMFHRQGLGKSEIVTEIQNTEATVRQLMEVILYLKIQEPFILVGHSYGGLCAQHFTKLYPQHIKGLVLVDSTSVDMNVLDDLNLPVLDEDSTDKVWLEKCKLYSSMNKEELRKILNPSLTNKQKKFPKAIQERLIEFQINPALYKAMHSEIENWKKDAEIIKNLGDFPSIPLIVIGRDKEYSIKLDVAEGLPEWELRVYEDKWHELIVSQSNLSTLSQLIFAEQASHLVYLDRPDIVIDAIQKLMINVKG</sequence>
<evidence type="ECO:0000313" key="2">
    <source>
        <dbReference type="EMBL" id="GGH85675.1"/>
    </source>
</evidence>
<accession>A0A8J2ZXT3</accession>
<dbReference type="PRINTS" id="PR00111">
    <property type="entry name" value="ABHYDROLASE"/>
</dbReference>
<dbReference type="InterPro" id="IPR000073">
    <property type="entry name" value="AB_hydrolase_1"/>
</dbReference>
<dbReference type="InterPro" id="IPR029058">
    <property type="entry name" value="AB_hydrolase_fold"/>
</dbReference>
<dbReference type="Gene3D" id="3.40.50.1820">
    <property type="entry name" value="alpha/beta hydrolase"/>
    <property type="match status" value="1"/>
</dbReference>
<organism evidence="2 3">
    <name type="scientific">Pullulanibacillus pueri</name>
    <dbReference type="NCBI Taxonomy" id="1437324"/>
    <lineage>
        <taxon>Bacteria</taxon>
        <taxon>Bacillati</taxon>
        <taxon>Bacillota</taxon>
        <taxon>Bacilli</taxon>
        <taxon>Bacillales</taxon>
        <taxon>Sporolactobacillaceae</taxon>
        <taxon>Pullulanibacillus</taxon>
    </lineage>
</organism>
<dbReference type="PANTHER" id="PTHR43433:SF5">
    <property type="entry name" value="AB HYDROLASE-1 DOMAIN-CONTAINING PROTEIN"/>
    <property type="match status" value="1"/>
</dbReference>
<keyword evidence="3" id="KW-1185">Reference proteome</keyword>
<name>A0A8J2ZXT3_9BACL</name>
<dbReference type="Proteomes" id="UP000656813">
    <property type="component" value="Unassembled WGS sequence"/>
</dbReference>
<dbReference type="GO" id="GO:0016787">
    <property type="term" value="F:hydrolase activity"/>
    <property type="evidence" value="ECO:0007669"/>
    <property type="project" value="UniProtKB-KW"/>
</dbReference>
<evidence type="ECO:0000259" key="1">
    <source>
        <dbReference type="Pfam" id="PF00561"/>
    </source>
</evidence>
<comment type="caution">
    <text evidence="2">The sequence shown here is derived from an EMBL/GenBank/DDBJ whole genome shotgun (WGS) entry which is preliminary data.</text>
</comment>
<dbReference type="RefSeq" id="WP_229745616.1">
    <property type="nucleotide sequence ID" value="NZ_BMFV01000027.1"/>
</dbReference>
<evidence type="ECO:0000313" key="3">
    <source>
        <dbReference type="Proteomes" id="UP000656813"/>
    </source>
</evidence>